<keyword evidence="11" id="KW-1185">Reference proteome</keyword>
<dbReference type="Pfam" id="PF16916">
    <property type="entry name" value="ZT_dimer"/>
    <property type="match status" value="1"/>
</dbReference>
<dbReference type="Gene3D" id="3.30.70.1350">
    <property type="entry name" value="Cation efflux protein, cytoplasmic domain"/>
    <property type="match status" value="1"/>
</dbReference>
<dbReference type="AlphaFoldDB" id="A0A134BAL8"/>
<keyword evidence="6 7" id="KW-0472">Membrane</keyword>
<dbReference type="Proteomes" id="UP000070224">
    <property type="component" value="Unassembled WGS sequence"/>
</dbReference>
<dbReference type="PATRIC" id="fig|322095.3.peg.646"/>
<dbReference type="STRING" id="322095.HMPREF3185_00653"/>
<evidence type="ECO:0000313" key="10">
    <source>
        <dbReference type="EMBL" id="KXB76997.1"/>
    </source>
</evidence>
<evidence type="ECO:0000256" key="1">
    <source>
        <dbReference type="ARBA" id="ARBA00004141"/>
    </source>
</evidence>
<feature type="domain" description="Cation efflux protein transmembrane" evidence="8">
    <location>
        <begin position="21"/>
        <end position="219"/>
    </location>
</feature>
<feature type="transmembrane region" description="Helical" evidence="7">
    <location>
        <begin position="87"/>
        <end position="115"/>
    </location>
</feature>
<organism evidence="10 11">
    <name type="scientific">Porphyromonas somerae</name>
    <dbReference type="NCBI Taxonomy" id="322095"/>
    <lineage>
        <taxon>Bacteria</taxon>
        <taxon>Pseudomonadati</taxon>
        <taxon>Bacteroidota</taxon>
        <taxon>Bacteroidia</taxon>
        <taxon>Bacteroidales</taxon>
        <taxon>Porphyromonadaceae</taxon>
        <taxon>Porphyromonas</taxon>
    </lineage>
</organism>
<evidence type="ECO:0000256" key="4">
    <source>
        <dbReference type="ARBA" id="ARBA00022692"/>
    </source>
</evidence>
<evidence type="ECO:0000259" key="9">
    <source>
        <dbReference type="Pfam" id="PF16916"/>
    </source>
</evidence>
<dbReference type="Gene3D" id="1.20.1510.10">
    <property type="entry name" value="Cation efflux protein transmembrane domain"/>
    <property type="match status" value="1"/>
</dbReference>
<reference evidence="11" key="1">
    <citation type="submission" date="2016-01" db="EMBL/GenBank/DDBJ databases">
        <authorList>
            <person name="Mitreva M."/>
            <person name="Pepin K.H."/>
            <person name="Mihindukulasuriya K.A."/>
            <person name="Fulton R."/>
            <person name="Fronick C."/>
            <person name="O'Laughlin M."/>
            <person name="Miner T."/>
            <person name="Herter B."/>
            <person name="Rosa B.A."/>
            <person name="Cordes M."/>
            <person name="Tomlinson C."/>
            <person name="Wollam A."/>
            <person name="Palsikar V.B."/>
            <person name="Mardis E.R."/>
            <person name="Wilson R.K."/>
        </authorList>
    </citation>
    <scope>NUCLEOTIDE SEQUENCE [LARGE SCALE GENOMIC DNA]</scope>
    <source>
        <strain evidence="11">KA00683</strain>
    </source>
</reference>
<dbReference type="GO" id="GO:0016020">
    <property type="term" value="C:membrane"/>
    <property type="evidence" value="ECO:0007669"/>
    <property type="project" value="UniProtKB-SubCell"/>
</dbReference>
<evidence type="ECO:0000256" key="2">
    <source>
        <dbReference type="ARBA" id="ARBA00008114"/>
    </source>
</evidence>
<feature type="domain" description="Cation efflux protein cytoplasmic" evidence="9">
    <location>
        <begin position="225"/>
        <end position="301"/>
    </location>
</feature>
<feature type="transmembrane region" description="Helical" evidence="7">
    <location>
        <begin position="191"/>
        <end position="212"/>
    </location>
</feature>
<dbReference type="InterPro" id="IPR027470">
    <property type="entry name" value="Cation_efflux_CTD"/>
</dbReference>
<comment type="subcellular location">
    <subcellularLocation>
        <location evidence="1">Membrane</location>
        <topology evidence="1">Multi-pass membrane protein</topology>
    </subcellularLocation>
</comment>
<feature type="transmembrane region" description="Helical" evidence="7">
    <location>
        <begin position="20"/>
        <end position="39"/>
    </location>
</feature>
<dbReference type="InterPro" id="IPR036837">
    <property type="entry name" value="Cation_efflux_CTD_sf"/>
</dbReference>
<evidence type="ECO:0000256" key="3">
    <source>
        <dbReference type="ARBA" id="ARBA00022448"/>
    </source>
</evidence>
<dbReference type="GO" id="GO:0008324">
    <property type="term" value="F:monoatomic cation transmembrane transporter activity"/>
    <property type="evidence" value="ECO:0007669"/>
    <property type="project" value="InterPro"/>
</dbReference>
<feature type="transmembrane region" description="Helical" evidence="7">
    <location>
        <begin position="45"/>
        <end position="66"/>
    </location>
</feature>
<dbReference type="OrthoDB" id="9806522at2"/>
<dbReference type="InterPro" id="IPR058533">
    <property type="entry name" value="Cation_efflux_TM"/>
</dbReference>
<dbReference type="Pfam" id="PF01545">
    <property type="entry name" value="Cation_efflux"/>
    <property type="match status" value="1"/>
</dbReference>
<evidence type="ECO:0000313" key="11">
    <source>
        <dbReference type="Proteomes" id="UP000070224"/>
    </source>
</evidence>
<dbReference type="NCBIfam" id="TIGR01297">
    <property type="entry name" value="CDF"/>
    <property type="match status" value="1"/>
</dbReference>
<dbReference type="InterPro" id="IPR027469">
    <property type="entry name" value="Cation_efflux_TMD_sf"/>
</dbReference>
<dbReference type="SUPFAM" id="SSF160240">
    <property type="entry name" value="Cation efflux protein cytoplasmic domain-like"/>
    <property type="match status" value="1"/>
</dbReference>
<proteinExistence type="inferred from homology"/>
<gene>
    <name evidence="10" type="ORF">HMPREF3185_00653</name>
</gene>
<dbReference type="InterPro" id="IPR050291">
    <property type="entry name" value="CDF_Transporter"/>
</dbReference>
<dbReference type="PANTHER" id="PTHR43840">
    <property type="entry name" value="MITOCHONDRIAL METAL TRANSPORTER 1-RELATED"/>
    <property type="match status" value="1"/>
</dbReference>
<name>A0A134BAL8_9PORP</name>
<dbReference type="SUPFAM" id="SSF161111">
    <property type="entry name" value="Cation efflux protein transmembrane domain-like"/>
    <property type="match status" value="1"/>
</dbReference>
<keyword evidence="4 7" id="KW-0812">Transmembrane</keyword>
<accession>A0A134BAL8</accession>
<dbReference type="RefSeq" id="WP_060935102.1">
    <property type="nucleotide sequence ID" value="NZ_KQ960432.1"/>
</dbReference>
<dbReference type="EMBL" id="LSDK01000050">
    <property type="protein sequence ID" value="KXB76997.1"/>
    <property type="molecule type" value="Genomic_DNA"/>
</dbReference>
<dbReference type="FunFam" id="1.20.1510.10:FF:000006">
    <property type="entry name" value="Divalent cation efflux transporter"/>
    <property type="match status" value="1"/>
</dbReference>
<evidence type="ECO:0000256" key="7">
    <source>
        <dbReference type="SAM" id="Phobius"/>
    </source>
</evidence>
<keyword evidence="3" id="KW-0813">Transport</keyword>
<evidence type="ECO:0000256" key="5">
    <source>
        <dbReference type="ARBA" id="ARBA00022989"/>
    </source>
</evidence>
<comment type="caution">
    <text evidence="10">The sequence shown here is derived from an EMBL/GenBank/DDBJ whole genome shotgun (WGS) entry which is preliminary data.</text>
</comment>
<feature type="transmembrane region" description="Helical" evidence="7">
    <location>
        <begin position="127"/>
        <end position="146"/>
    </location>
</feature>
<evidence type="ECO:0000259" key="8">
    <source>
        <dbReference type="Pfam" id="PF01545"/>
    </source>
</evidence>
<protein>
    <submittedName>
        <fullName evidence="10">Cation diffusion facilitator family transporter</fullName>
    </submittedName>
</protein>
<keyword evidence="5 7" id="KW-1133">Transmembrane helix</keyword>
<sequence>MAPNKSTYPERTKKILRVTLLGSASNALLVLLKLFVGIVGHSSAMIAEAINSISDFLTDIIALIFIRISGKPQDKDHHYGHGKFETLASVVMAVVMISVGLLLLYNSIISIIGLWMGTLQLPRPSRLTLIVAFVSLLIKLFLYRYTYQWAGLLKSSALKAKALDHRSDTLALIAVLIGIAGAIFLDERWLFLEPLAAGIVSLFIIHMGWSVLRPAFNELTEECLSPEVEGEIIEIVLSTHRVEGIHRMRTRSIGGSYAIEIDLLVDGRMSVAEGHDITLIIERELRARYGTTTHIAIHVEPSSHRHY</sequence>
<feature type="transmembrane region" description="Helical" evidence="7">
    <location>
        <begin position="167"/>
        <end position="185"/>
    </location>
</feature>
<evidence type="ECO:0000256" key="6">
    <source>
        <dbReference type="ARBA" id="ARBA00023136"/>
    </source>
</evidence>
<dbReference type="InterPro" id="IPR002524">
    <property type="entry name" value="Cation_efflux"/>
</dbReference>
<comment type="similarity">
    <text evidence="2">Belongs to the cation diffusion facilitator (CDF) transporter (TC 2.A.4) family.</text>
</comment>
<dbReference type="PANTHER" id="PTHR43840:SF15">
    <property type="entry name" value="MITOCHONDRIAL METAL TRANSPORTER 1-RELATED"/>
    <property type="match status" value="1"/>
</dbReference>